<dbReference type="Pfam" id="PF13873">
    <property type="entry name" value="Myb_DNA-bind_5"/>
    <property type="match status" value="1"/>
</dbReference>
<accession>A0A8J2LM93</accession>
<protein>
    <recommendedName>
        <fullName evidence="2">Regulatory protein zeste</fullName>
    </recommendedName>
</protein>
<evidence type="ECO:0000256" key="1">
    <source>
        <dbReference type="ARBA" id="ARBA00011764"/>
    </source>
</evidence>
<dbReference type="OrthoDB" id="6766923at2759"/>
<dbReference type="AlphaFoldDB" id="A0A8J2LM93"/>
<keyword evidence="7" id="KW-1185">Reference proteome</keyword>
<evidence type="ECO:0000313" key="7">
    <source>
        <dbReference type="Proteomes" id="UP000708208"/>
    </source>
</evidence>
<gene>
    <name evidence="6" type="ORF">AFUS01_LOCUS42403</name>
</gene>
<name>A0A8J2LM93_9HEXA</name>
<comment type="caution">
    <text evidence="6">The sequence shown here is derived from an EMBL/GenBank/DDBJ whole genome shotgun (WGS) entry which is preliminary data.</text>
</comment>
<reference evidence="6" key="1">
    <citation type="submission" date="2021-06" db="EMBL/GenBank/DDBJ databases">
        <authorList>
            <person name="Hodson N. C."/>
            <person name="Mongue J. A."/>
            <person name="Jaron S. K."/>
        </authorList>
    </citation>
    <scope>NUCLEOTIDE SEQUENCE</scope>
</reference>
<feature type="region of interest" description="Disordered" evidence="4">
    <location>
        <begin position="143"/>
        <end position="170"/>
    </location>
</feature>
<evidence type="ECO:0000256" key="3">
    <source>
        <dbReference type="ARBA" id="ARBA00025466"/>
    </source>
</evidence>
<evidence type="ECO:0000259" key="5">
    <source>
        <dbReference type="Pfam" id="PF13873"/>
    </source>
</evidence>
<proteinExistence type="predicted"/>
<comment type="function">
    <text evidence="3">Involved in transvection phenomena (= synapsis-dependent gene expression), where the synaptic pairing of chromosomes carrying genes with which zeste interacts influences the expression of these genes. Zeste binds to DNA and stimulates transcription from a nearby promoter.</text>
</comment>
<sequence length="229" mass="25790">MANKKGKLEDSSKMVILTMIRDNKDVLFGNFTSELENIQKKKAWVDILVKAQSIGACNSSRKWEFVRDSMWGNWKSRTLQKRDNANKTGRGGGKDCVMTPMDDMILDIIGRDTPNVVGLNLPQTGDPLPATPAVTDVVAIRSEDNQPATPPRPSTNPPVMQTPLTRKSKDAEMLKRKRKLQIELLEVEIYHKKLICLGMERQLRVQQSQFSKELPVILAPNIIPPPHPQ</sequence>
<evidence type="ECO:0000313" key="6">
    <source>
        <dbReference type="EMBL" id="CAG7832732.1"/>
    </source>
</evidence>
<organism evidence="6 7">
    <name type="scientific">Allacma fusca</name>
    <dbReference type="NCBI Taxonomy" id="39272"/>
    <lineage>
        <taxon>Eukaryota</taxon>
        <taxon>Metazoa</taxon>
        <taxon>Ecdysozoa</taxon>
        <taxon>Arthropoda</taxon>
        <taxon>Hexapoda</taxon>
        <taxon>Collembola</taxon>
        <taxon>Symphypleona</taxon>
        <taxon>Sminthuridae</taxon>
        <taxon>Allacma</taxon>
    </lineage>
</organism>
<dbReference type="EMBL" id="CAJVCH010566662">
    <property type="protein sequence ID" value="CAG7832732.1"/>
    <property type="molecule type" value="Genomic_DNA"/>
</dbReference>
<feature type="domain" description="Myb/SANT-like DNA-binding" evidence="5">
    <location>
        <begin position="11"/>
        <end position="80"/>
    </location>
</feature>
<evidence type="ECO:0000256" key="4">
    <source>
        <dbReference type="SAM" id="MobiDB-lite"/>
    </source>
</evidence>
<evidence type="ECO:0000256" key="2">
    <source>
        <dbReference type="ARBA" id="ARBA00016807"/>
    </source>
</evidence>
<dbReference type="Proteomes" id="UP000708208">
    <property type="component" value="Unassembled WGS sequence"/>
</dbReference>
<comment type="subunit">
    <text evidence="1">Self-associates forming complexes of several hundred monomers.</text>
</comment>
<dbReference type="InterPro" id="IPR028002">
    <property type="entry name" value="Myb_DNA-bind_5"/>
</dbReference>